<accession>A0A7C8UD11</accession>
<protein>
    <submittedName>
        <fullName evidence="2">Uncharacterized protein</fullName>
    </submittedName>
</protein>
<dbReference type="Proteomes" id="UP000472727">
    <property type="component" value="Unassembled WGS sequence"/>
</dbReference>
<organism evidence="2 4">
    <name type="scientific">Orbilia oligospora</name>
    <name type="common">Nematode-trapping fungus</name>
    <name type="synonym">Arthrobotrys oligospora</name>
    <dbReference type="NCBI Taxonomy" id="2813651"/>
    <lineage>
        <taxon>Eukaryota</taxon>
        <taxon>Fungi</taxon>
        <taxon>Dikarya</taxon>
        <taxon>Ascomycota</taxon>
        <taxon>Pezizomycotina</taxon>
        <taxon>Orbiliomycetes</taxon>
        <taxon>Orbiliales</taxon>
        <taxon>Orbiliaceae</taxon>
        <taxon>Orbilia</taxon>
    </lineage>
</organism>
<name>A0A7C8UD11_ORBOL</name>
<comment type="caution">
    <text evidence="2">The sequence shown here is derived from an EMBL/GenBank/DDBJ whole genome shotgun (WGS) entry which is preliminary data.</text>
</comment>
<feature type="region of interest" description="Disordered" evidence="1">
    <location>
        <begin position="25"/>
        <end position="79"/>
    </location>
</feature>
<proteinExistence type="predicted"/>
<feature type="compositionally biased region" description="Low complexity" evidence="1">
    <location>
        <begin position="32"/>
        <end position="46"/>
    </location>
</feature>
<evidence type="ECO:0000313" key="3">
    <source>
        <dbReference type="EMBL" id="KAF3204029.1"/>
    </source>
</evidence>
<feature type="compositionally biased region" description="Acidic residues" evidence="1">
    <location>
        <begin position="69"/>
        <end position="79"/>
    </location>
</feature>
<reference evidence="2 4" key="1">
    <citation type="submission" date="2019-06" db="EMBL/GenBank/DDBJ databases">
        <authorList>
            <person name="Palmer J.M."/>
        </authorList>
    </citation>
    <scope>NUCLEOTIDE SEQUENCE [LARGE SCALE GENOMIC DNA]</scope>
    <source>
        <strain evidence="2 4">TWF106</strain>
        <strain evidence="3">TWF679</strain>
    </source>
</reference>
<evidence type="ECO:0000313" key="4">
    <source>
        <dbReference type="Proteomes" id="UP000472727"/>
    </source>
</evidence>
<evidence type="ECO:0000313" key="2">
    <source>
        <dbReference type="EMBL" id="KAF3198336.1"/>
    </source>
</evidence>
<dbReference type="EMBL" id="WIWS01000210">
    <property type="protein sequence ID" value="KAF3198336.1"/>
    <property type="molecule type" value="Genomic_DNA"/>
</dbReference>
<dbReference type="EMBL" id="WIWT01000074">
    <property type="protein sequence ID" value="KAF3204029.1"/>
    <property type="molecule type" value="Genomic_DNA"/>
</dbReference>
<dbReference type="OrthoDB" id="10648845at2759"/>
<dbReference type="AlphaFoldDB" id="A0A7C8UD11"/>
<dbReference type="Proteomes" id="UP000614610">
    <property type="component" value="Unassembled WGS sequence"/>
</dbReference>
<sequence>MGHQWREAPDGGHMGFTPLDFGIDLAMENNDDNSNNNNNKNNNNGNNGYGNNNGGPLLLGPGEPGGCGEEGDGWDWDDIGELPPVENIFGAWGVGFYEGFVEVWGSWSFEVSQLYFTR</sequence>
<gene>
    <name evidence="2" type="ORF">TWF106_004709</name>
    <name evidence="3" type="ORF">TWF679_009973</name>
</gene>
<evidence type="ECO:0000256" key="1">
    <source>
        <dbReference type="SAM" id="MobiDB-lite"/>
    </source>
</evidence>